<reference evidence="2" key="1">
    <citation type="submission" date="2012-06" db="EMBL/GenBank/DDBJ databases">
        <title>Short 5' UTR of Entamoeba genes.</title>
        <authorList>
            <person name="Hiranuka K."/>
            <person name="Kumagai M."/>
            <person name="Wakaguri H."/>
            <person name="Suzuki Y."/>
            <person name="Sugano S."/>
            <person name="Watanabe J."/>
            <person name="Makioka A."/>
        </authorList>
    </citation>
    <scope>NUCLEOTIDE SEQUENCE</scope>
    <source>
        <strain evidence="2">IP1</strain>
    </source>
</reference>
<protein>
    <submittedName>
        <fullName evidence="2">Uncharacterized protein</fullName>
    </submittedName>
</protein>
<name>S0B4X7_ENTIV</name>
<dbReference type="AlphaFoldDB" id="S0B4X7"/>
<proteinExistence type="evidence at transcript level"/>
<evidence type="ECO:0000313" key="2">
    <source>
        <dbReference type="EMBL" id="BAN42468.1"/>
    </source>
</evidence>
<organism evidence="2">
    <name type="scientific">Entamoeba invadens</name>
    <dbReference type="NCBI Taxonomy" id="33085"/>
    <lineage>
        <taxon>Eukaryota</taxon>
        <taxon>Amoebozoa</taxon>
        <taxon>Evosea</taxon>
        <taxon>Archamoebae</taxon>
        <taxon>Mastigamoebida</taxon>
        <taxon>Entamoebidae</taxon>
        <taxon>Entamoeba</taxon>
    </lineage>
</organism>
<keyword evidence="1" id="KW-0175">Coiled coil</keyword>
<dbReference type="EMBL" id="AK424098">
    <property type="protein sequence ID" value="BAN42468.1"/>
    <property type="molecule type" value="mRNA"/>
</dbReference>
<feature type="coiled-coil region" evidence="1">
    <location>
        <begin position="245"/>
        <end position="272"/>
    </location>
</feature>
<dbReference type="VEuPathDB" id="AmoebaDB:EIN_044510"/>
<sequence>MTTDPNVIQLNQLYEYYSNQKVTPFKMTLTVLQNDAERKFVDDYNKAFPATPTTTTSQGGLYGSGGLTGSLFNNPVSGTSSLFGSNALFGSLTSTSGSQKQLLPTGARAVSDPDKMDIDVFFFRGLEMREKYQSDRQDALLKELDDTEVLIETAIAQIQNEILDKTDALKVRSLKLNQRVITVLAAIGIIDEDSLDKLKGFCLKVENSAIEKSILEVLSVLRAKPIGNSAEGITDAEIIEVTKIIESEQREILELGNKVKELKGKFEQLRLKYAKLGK</sequence>
<accession>S0B4X7</accession>
<evidence type="ECO:0000256" key="1">
    <source>
        <dbReference type="SAM" id="Coils"/>
    </source>
</evidence>